<evidence type="ECO:0000256" key="3">
    <source>
        <dbReference type="ARBA" id="ARBA00010008"/>
    </source>
</evidence>
<protein>
    <submittedName>
        <fullName evidence="8">8-amino-7-oxononanoate synthase</fullName>
    </submittedName>
</protein>
<dbReference type="SUPFAM" id="SSF53383">
    <property type="entry name" value="PLP-dependent transferases"/>
    <property type="match status" value="1"/>
</dbReference>
<dbReference type="PANTHER" id="PTHR13693">
    <property type="entry name" value="CLASS II AMINOTRANSFERASE/8-AMINO-7-OXONONANOATE SYNTHASE"/>
    <property type="match status" value="1"/>
</dbReference>
<evidence type="ECO:0000256" key="1">
    <source>
        <dbReference type="ARBA" id="ARBA00001933"/>
    </source>
</evidence>
<proteinExistence type="inferred from homology"/>
<evidence type="ECO:0000313" key="9">
    <source>
        <dbReference type="Proteomes" id="UP000199149"/>
    </source>
</evidence>
<dbReference type="Gene3D" id="3.90.1150.10">
    <property type="entry name" value="Aspartate Aminotransferase, domain 1"/>
    <property type="match status" value="1"/>
</dbReference>
<dbReference type="Proteomes" id="UP000199149">
    <property type="component" value="Unassembled WGS sequence"/>
</dbReference>
<evidence type="ECO:0000256" key="5">
    <source>
        <dbReference type="ARBA" id="ARBA00022898"/>
    </source>
</evidence>
<dbReference type="AlphaFoldDB" id="A0A1I4S3S4"/>
<dbReference type="Pfam" id="PF00155">
    <property type="entry name" value="Aminotran_1_2"/>
    <property type="match status" value="1"/>
</dbReference>
<dbReference type="GO" id="GO:0009102">
    <property type="term" value="P:biotin biosynthetic process"/>
    <property type="evidence" value="ECO:0007669"/>
    <property type="project" value="TreeGrafter"/>
</dbReference>
<dbReference type="EMBL" id="FOUZ01000001">
    <property type="protein sequence ID" value="SFM58930.1"/>
    <property type="molecule type" value="Genomic_DNA"/>
</dbReference>
<name>A0A1I4S3S4_9FLAO</name>
<dbReference type="GO" id="GO:0030170">
    <property type="term" value="F:pyridoxal phosphate binding"/>
    <property type="evidence" value="ECO:0007669"/>
    <property type="project" value="InterPro"/>
</dbReference>
<comment type="similarity">
    <text evidence="3">Belongs to the class-II pyridoxal-phosphate-dependent aminotransferase family. BioF subfamily.</text>
</comment>
<dbReference type="InterPro" id="IPR050087">
    <property type="entry name" value="AON_synthase_class-II"/>
</dbReference>
<evidence type="ECO:0000259" key="7">
    <source>
        <dbReference type="Pfam" id="PF00155"/>
    </source>
</evidence>
<evidence type="ECO:0000256" key="4">
    <source>
        <dbReference type="ARBA" id="ARBA00022679"/>
    </source>
</evidence>
<comment type="cofactor">
    <cofactor evidence="1 6">
        <name>pyridoxal 5'-phosphate</name>
        <dbReference type="ChEBI" id="CHEBI:597326"/>
    </cofactor>
</comment>
<evidence type="ECO:0000256" key="2">
    <source>
        <dbReference type="ARBA" id="ARBA00005189"/>
    </source>
</evidence>
<feature type="domain" description="Aminotransferase class I/classII large" evidence="7">
    <location>
        <begin position="29"/>
        <end position="357"/>
    </location>
</feature>
<dbReference type="InterPro" id="IPR015424">
    <property type="entry name" value="PyrdxlP-dep_Trfase"/>
</dbReference>
<dbReference type="Gene3D" id="3.40.640.10">
    <property type="entry name" value="Type I PLP-dependent aspartate aminotransferase-like (Major domain)"/>
    <property type="match status" value="1"/>
</dbReference>
<dbReference type="InterPro" id="IPR015422">
    <property type="entry name" value="PyrdxlP-dep_Trfase_small"/>
</dbReference>
<keyword evidence="5 6" id="KW-0663">Pyridoxal phosphate</keyword>
<evidence type="ECO:0000313" key="8">
    <source>
        <dbReference type="EMBL" id="SFM58930.1"/>
    </source>
</evidence>
<dbReference type="OrthoDB" id="9807157at2"/>
<keyword evidence="4" id="KW-0808">Transferase</keyword>
<sequence length="372" mass="41802">MISFPKHLIDAIEQRKKFGNLRTLKPHSDGIDFYSNDYLGLTKNQAFQDVLLQLVNDNPTCLLGSTGSRLISGNKNDYQEVESFIATQHLTESALLFPSGYKANLALFSCIATKHDTILVDELIHRSVHDGCRLSAAKKWKFKHNDLFHLEALLQKSEGTVFIAIESLYSMDGDFAPLQEITALAARYHANLIVDEAHAIGVFGYGLVTENQLQNNVFATVVTYGKAFGIQGAAILGTNLLKTYLINFASSFIYSTAMSAYQILSIQKAYQFIAQHPELKNDLHQKIKHFRASNLTTSSQDKSPIQTIYFSNVEKLHQTVKILEKEQLKTYAILAPTVKAGSERLRICLHQSNTIQEINLLTEIIQKYQNEN</sequence>
<dbReference type="InterPro" id="IPR001917">
    <property type="entry name" value="Aminotrans_II_pyridoxalP_BS"/>
</dbReference>
<accession>A0A1I4S3S4</accession>
<dbReference type="InterPro" id="IPR004839">
    <property type="entry name" value="Aminotransferase_I/II_large"/>
</dbReference>
<dbReference type="RefSeq" id="WP_092905337.1">
    <property type="nucleotide sequence ID" value="NZ_FOUZ01000001.1"/>
</dbReference>
<dbReference type="STRING" id="684065.SAMN05421738_10129"/>
<gene>
    <name evidence="8" type="ORF">SAMN05421738_10129</name>
</gene>
<evidence type="ECO:0000256" key="6">
    <source>
        <dbReference type="RuleBase" id="RU003693"/>
    </source>
</evidence>
<dbReference type="GO" id="GO:0016740">
    <property type="term" value="F:transferase activity"/>
    <property type="evidence" value="ECO:0007669"/>
    <property type="project" value="UniProtKB-KW"/>
</dbReference>
<reference evidence="9" key="1">
    <citation type="submission" date="2016-10" db="EMBL/GenBank/DDBJ databases">
        <authorList>
            <person name="Varghese N."/>
            <person name="Submissions S."/>
        </authorList>
    </citation>
    <scope>NUCLEOTIDE SEQUENCE [LARGE SCALE GENOMIC DNA]</scope>
    <source>
        <strain evidence="9">XJ109</strain>
    </source>
</reference>
<dbReference type="PANTHER" id="PTHR13693:SF77">
    <property type="entry name" value="8-AMINO-7-OXONONANOATE SYNTHASE"/>
    <property type="match status" value="1"/>
</dbReference>
<comment type="pathway">
    <text evidence="2">Lipid metabolism.</text>
</comment>
<dbReference type="InterPro" id="IPR015421">
    <property type="entry name" value="PyrdxlP-dep_Trfase_major"/>
</dbReference>
<keyword evidence="9" id="KW-1185">Reference proteome</keyword>
<organism evidence="8 9">
    <name type="scientific">Algoriella xinjiangensis</name>
    <dbReference type="NCBI Taxonomy" id="684065"/>
    <lineage>
        <taxon>Bacteria</taxon>
        <taxon>Pseudomonadati</taxon>
        <taxon>Bacteroidota</taxon>
        <taxon>Flavobacteriia</taxon>
        <taxon>Flavobacteriales</taxon>
        <taxon>Weeksellaceae</taxon>
        <taxon>Algoriella</taxon>
    </lineage>
</organism>
<dbReference type="PROSITE" id="PS00599">
    <property type="entry name" value="AA_TRANSFER_CLASS_2"/>
    <property type="match status" value="1"/>
</dbReference>